<dbReference type="Proteomes" id="UP000311605">
    <property type="component" value="Unassembled WGS sequence"/>
</dbReference>
<evidence type="ECO:0000313" key="6">
    <source>
        <dbReference type="Proteomes" id="UP000311605"/>
    </source>
</evidence>
<reference evidence="5 6" key="1">
    <citation type="submission" date="2019-06" db="EMBL/GenBank/DDBJ databases">
        <title>The draft genome of Rhizobium smilacinae PTYR-5.</title>
        <authorList>
            <person name="Liu L."/>
            <person name="Li L."/>
            <person name="Zhang X."/>
        </authorList>
    </citation>
    <scope>NUCLEOTIDE SEQUENCE [LARGE SCALE GENOMIC DNA]</scope>
    <source>
        <strain evidence="5 6">PTYR-5</strain>
    </source>
</reference>
<evidence type="ECO:0000313" key="5">
    <source>
        <dbReference type="EMBL" id="TNM60855.1"/>
    </source>
</evidence>
<protein>
    <submittedName>
        <fullName evidence="5">MarR family transcriptional regulator</fullName>
    </submittedName>
</protein>
<dbReference type="PROSITE" id="PS50995">
    <property type="entry name" value="HTH_MARR_2"/>
    <property type="match status" value="1"/>
</dbReference>
<accession>A0A5C4XBK3</accession>
<dbReference type="PANTHER" id="PTHR33164">
    <property type="entry name" value="TRANSCRIPTIONAL REGULATOR, MARR FAMILY"/>
    <property type="match status" value="1"/>
</dbReference>
<dbReference type="Gene3D" id="1.10.10.10">
    <property type="entry name" value="Winged helix-like DNA-binding domain superfamily/Winged helix DNA-binding domain"/>
    <property type="match status" value="1"/>
</dbReference>
<dbReference type="AlphaFoldDB" id="A0A5C4XBK3"/>
<dbReference type="PANTHER" id="PTHR33164:SF64">
    <property type="entry name" value="TRANSCRIPTIONAL REGULATOR SLYA"/>
    <property type="match status" value="1"/>
</dbReference>
<dbReference type="OrthoDB" id="7427954at2"/>
<keyword evidence="1" id="KW-0805">Transcription regulation</keyword>
<feature type="domain" description="HTH marR-type" evidence="4">
    <location>
        <begin position="9"/>
        <end position="142"/>
    </location>
</feature>
<dbReference type="RefSeq" id="WP_139678766.1">
    <property type="nucleotide sequence ID" value="NZ_VDMN01000007.1"/>
</dbReference>
<name>A0A5C4XBK3_9HYPH</name>
<dbReference type="SUPFAM" id="SSF46785">
    <property type="entry name" value="Winged helix' DNA-binding domain"/>
    <property type="match status" value="1"/>
</dbReference>
<dbReference type="InterPro" id="IPR036390">
    <property type="entry name" value="WH_DNA-bd_sf"/>
</dbReference>
<dbReference type="GO" id="GO:0003677">
    <property type="term" value="F:DNA binding"/>
    <property type="evidence" value="ECO:0007669"/>
    <property type="project" value="UniProtKB-KW"/>
</dbReference>
<gene>
    <name evidence="5" type="ORF">FHP24_23935</name>
</gene>
<keyword evidence="6" id="KW-1185">Reference proteome</keyword>
<dbReference type="InterPro" id="IPR000835">
    <property type="entry name" value="HTH_MarR-typ"/>
</dbReference>
<proteinExistence type="predicted"/>
<comment type="caution">
    <text evidence="5">The sequence shown here is derived from an EMBL/GenBank/DDBJ whole genome shotgun (WGS) entry which is preliminary data.</text>
</comment>
<dbReference type="GO" id="GO:0003700">
    <property type="term" value="F:DNA-binding transcription factor activity"/>
    <property type="evidence" value="ECO:0007669"/>
    <property type="project" value="InterPro"/>
</dbReference>
<dbReference type="EMBL" id="VDMN01000007">
    <property type="protein sequence ID" value="TNM60855.1"/>
    <property type="molecule type" value="Genomic_DNA"/>
</dbReference>
<evidence type="ECO:0000256" key="3">
    <source>
        <dbReference type="ARBA" id="ARBA00023163"/>
    </source>
</evidence>
<evidence type="ECO:0000256" key="1">
    <source>
        <dbReference type="ARBA" id="ARBA00023015"/>
    </source>
</evidence>
<keyword evidence="3" id="KW-0804">Transcription</keyword>
<dbReference type="InterPro" id="IPR039422">
    <property type="entry name" value="MarR/SlyA-like"/>
</dbReference>
<keyword evidence="2" id="KW-0238">DNA-binding</keyword>
<dbReference type="GO" id="GO:0006950">
    <property type="term" value="P:response to stress"/>
    <property type="evidence" value="ECO:0007669"/>
    <property type="project" value="TreeGrafter"/>
</dbReference>
<dbReference type="Pfam" id="PF12802">
    <property type="entry name" value="MarR_2"/>
    <property type="match status" value="1"/>
</dbReference>
<evidence type="ECO:0000256" key="2">
    <source>
        <dbReference type="ARBA" id="ARBA00023125"/>
    </source>
</evidence>
<dbReference type="SMART" id="SM00347">
    <property type="entry name" value="HTH_MARR"/>
    <property type="match status" value="1"/>
</dbReference>
<evidence type="ECO:0000259" key="4">
    <source>
        <dbReference type="PROSITE" id="PS50995"/>
    </source>
</evidence>
<dbReference type="PRINTS" id="PR00598">
    <property type="entry name" value="HTHMARR"/>
</dbReference>
<sequence>MHRNPNDPKAVFGGAIVVFARRWRMFIDEKLAESGLTDASWTPLIYLHRLGDGLLQKELAAASGLDESSLVRLIDILSQRGLLERRIDPDDRRARRLYLTDDGRQTAAAIRLQLVALENELLADFSDGDVAAVLGICEGVEAKIEKAKSEIKARG</sequence>
<organism evidence="5 6">
    <name type="scientific">Aliirhizobium smilacinae</name>
    <dbReference type="NCBI Taxonomy" id="1395944"/>
    <lineage>
        <taxon>Bacteria</taxon>
        <taxon>Pseudomonadati</taxon>
        <taxon>Pseudomonadota</taxon>
        <taxon>Alphaproteobacteria</taxon>
        <taxon>Hyphomicrobiales</taxon>
        <taxon>Rhizobiaceae</taxon>
        <taxon>Aliirhizobium</taxon>
    </lineage>
</organism>
<dbReference type="InterPro" id="IPR036388">
    <property type="entry name" value="WH-like_DNA-bd_sf"/>
</dbReference>